<comment type="caution">
    <text evidence="2">The sequence shown here is derived from an EMBL/GenBank/DDBJ whole genome shotgun (WGS) entry which is preliminary data.</text>
</comment>
<feature type="compositionally biased region" description="Low complexity" evidence="1">
    <location>
        <begin position="466"/>
        <end position="475"/>
    </location>
</feature>
<sequence>MAESTVSLPPGLTQSTQVCVNFTRDDALVSTPKVLIGTTDEGGRAPRHRESRRIQFIDDGKLFEGHFTVQSRNLKSIIQYLVDRQSEQDVIIQDLQSQVQLLRTRQVKSRQRARGDDGMLLRAAAGSSKASPGGDIGERVKSIEQFLQLWGVRLSDVAELVAEYGDPIITPDAYTSYLLDLPPFRSTRREVRALLVNASQQTVGGAAAAAVNDTAARRRNNHNPPKRELSSAGSSHDTEKKSADVATETALEKATAALEKAETLLEELRGALARPPPPSFTKARRPETSAPDTTKSSSAVTATAVDHEARADIDELGDYVMRRFQELERQSLMTAASVARAASAPRAERSGGGSGGGDGAVPAKAAAARVKQAQVKKPVVSATPPTSAPEPPPPLPPTILTPSEFIDNVAREDAAASLDLLEDLEASVERRFKEVNAALAKLAMRTASMAKNTSGGAPAVAEPEKQQQQQQQLQQRTGLSMSSKAMPSKSRSPSPGKRVEKNHEAKPVEENVEMELEDTRMPPLPTEMPPAASKVSRPPKSKAKPPVKEHGGQPITAAGVDQVAREETAALADRVGDLEEELLERWQAMEERLRIIGRAALKQSAADFTTRPGGTAVNAMSRAPVVDRKAREDAALSLMRLQLLEKELAQLKQQWGSSGASVKLPIGSVGPPTSASEGSPVMPVVSTEPRVPLRDSYGSKVTDLEVEVEQRMAEVNQAIAQLRGGPLGATFDLGAVGFKAKIRGDTDPVKGLPDLNSLPWTASLALSAKDIESLPEQGQAYRPTAASLSAFSNQSQLTLRAQEADVLSGAVTAASSSEEGPSQPVAASPFQVAFNKSPEVDSLTAYPIVEAASGTQRMIVSRLRPPGAPTFGSNLVQRIVVDLPADAEVGVIDAAGMHVCAPSGAAPAAAPSSFDVQHEIAAASRSSQLKNHTFSVSSVSGAPRGSIQRVHEFGVPAVSPETLTSSHQHRCETLGHTVP</sequence>
<dbReference type="GeneID" id="94286700"/>
<organism evidence="2 3">
    <name type="scientific">Porcisia hertigi</name>
    <dbReference type="NCBI Taxonomy" id="2761500"/>
    <lineage>
        <taxon>Eukaryota</taxon>
        <taxon>Discoba</taxon>
        <taxon>Euglenozoa</taxon>
        <taxon>Kinetoplastea</taxon>
        <taxon>Metakinetoplastina</taxon>
        <taxon>Trypanosomatida</taxon>
        <taxon>Trypanosomatidae</taxon>
        <taxon>Leishmaniinae</taxon>
        <taxon>Porcisia</taxon>
    </lineage>
</organism>
<feature type="compositionally biased region" description="Low complexity" evidence="1">
    <location>
        <begin position="360"/>
        <end position="385"/>
    </location>
</feature>
<dbReference type="OrthoDB" id="273698at2759"/>
<feature type="compositionally biased region" description="Pro residues" evidence="1">
    <location>
        <begin position="386"/>
        <end position="399"/>
    </location>
</feature>
<feature type="region of interest" description="Disordered" evidence="1">
    <location>
        <begin position="269"/>
        <end position="303"/>
    </location>
</feature>
<dbReference type="AlphaFoldDB" id="A0A836GYJ3"/>
<feature type="compositionally biased region" description="Low complexity" evidence="1">
    <location>
        <begin position="293"/>
        <end position="303"/>
    </location>
</feature>
<dbReference type="Proteomes" id="UP000674318">
    <property type="component" value="Unassembled WGS sequence"/>
</dbReference>
<evidence type="ECO:0000313" key="2">
    <source>
        <dbReference type="EMBL" id="KAG5490452.1"/>
    </source>
</evidence>
<accession>A0A836GYJ3</accession>
<proteinExistence type="predicted"/>
<feature type="compositionally biased region" description="Basic and acidic residues" evidence="1">
    <location>
        <begin position="497"/>
        <end position="509"/>
    </location>
</feature>
<feature type="region of interest" description="Disordered" evidence="1">
    <location>
        <begin position="450"/>
        <end position="554"/>
    </location>
</feature>
<dbReference type="KEGG" id="phet:94286700"/>
<gene>
    <name evidence="2" type="ORF">JKF63_00572</name>
</gene>
<feature type="compositionally biased region" description="Gly residues" evidence="1">
    <location>
        <begin position="350"/>
        <end position="359"/>
    </location>
</feature>
<keyword evidence="3" id="KW-1185">Reference proteome</keyword>
<evidence type="ECO:0000256" key="1">
    <source>
        <dbReference type="SAM" id="MobiDB-lite"/>
    </source>
</evidence>
<feature type="compositionally biased region" description="Polar residues" evidence="1">
    <location>
        <begin position="476"/>
        <end position="485"/>
    </location>
</feature>
<reference evidence="2 3" key="1">
    <citation type="submission" date="2021-02" db="EMBL/GenBank/DDBJ databases">
        <title>Porcisia hertigi Genome sequencing and assembly.</title>
        <authorList>
            <person name="Almutairi H."/>
            <person name="Gatherer D."/>
        </authorList>
    </citation>
    <scope>NUCLEOTIDE SEQUENCE [LARGE SCALE GENOMIC DNA]</scope>
    <source>
        <strain evidence="2 3">C119</strain>
    </source>
</reference>
<name>A0A836GYJ3_9TRYP</name>
<protein>
    <submittedName>
        <fullName evidence="2">Uncharacterized protein</fullName>
    </submittedName>
</protein>
<dbReference type="EMBL" id="JAFJZO010000036">
    <property type="protein sequence ID" value="KAG5490452.1"/>
    <property type="molecule type" value="Genomic_DNA"/>
</dbReference>
<dbReference type="RefSeq" id="XP_067752780.1">
    <property type="nucleotide sequence ID" value="XM_067896623.1"/>
</dbReference>
<feature type="compositionally biased region" description="Low complexity" evidence="1">
    <location>
        <begin position="487"/>
        <end position="496"/>
    </location>
</feature>
<feature type="region of interest" description="Disordered" evidence="1">
    <location>
        <begin position="215"/>
        <end position="247"/>
    </location>
</feature>
<feature type="region of interest" description="Disordered" evidence="1">
    <location>
        <begin position="341"/>
        <end position="401"/>
    </location>
</feature>
<evidence type="ECO:0000313" key="3">
    <source>
        <dbReference type="Proteomes" id="UP000674318"/>
    </source>
</evidence>